<protein>
    <submittedName>
        <fullName evidence="1">Uncharacterized protein</fullName>
    </submittedName>
</protein>
<dbReference type="EMBL" id="WJBH02000009">
    <property type="protein sequence ID" value="KAI9552628.1"/>
    <property type="molecule type" value="Genomic_DNA"/>
</dbReference>
<gene>
    <name evidence="1" type="ORF">GHT06_020497</name>
</gene>
<keyword evidence="2" id="KW-1185">Reference proteome</keyword>
<reference evidence="1 2" key="1">
    <citation type="submission" date="2022-05" db="EMBL/GenBank/DDBJ databases">
        <title>A multi-omics perspective on studying reproductive biology in Daphnia sinensis.</title>
        <authorList>
            <person name="Jia J."/>
        </authorList>
    </citation>
    <scope>NUCLEOTIDE SEQUENCE [LARGE SCALE GENOMIC DNA]</scope>
    <source>
        <strain evidence="1 2">WSL</strain>
    </source>
</reference>
<comment type="caution">
    <text evidence="1">The sequence shown here is derived from an EMBL/GenBank/DDBJ whole genome shotgun (WGS) entry which is preliminary data.</text>
</comment>
<dbReference type="Proteomes" id="UP000820818">
    <property type="component" value="Linkage Group LG9"/>
</dbReference>
<sequence>MLLSATTPKHRNTTQLQVTIRLKPPNTTPQKRQSTTLTLTPLLATTPRPQLIIQQPMPLPDITLRHQSTISQGGLNNQTR</sequence>
<organism evidence="1 2">
    <name type="scientific">Daphnia sinensis</name>
    <dbReference type="NCBI Taxonomy" id="1820382"/>
    <lineage>
        <taxon>Eukaryota</taxon>
        <taxon>Metazoa</taxon>
        <taxon>Ecdysozoa</taxon>
        <taxon>Arthropoda</taxon>
        <taxon>Crustacea</taxon>
        <taxon>Branchiopoda</taxon>
        <taxon>Diplostraca</taxon>
        <taxon>Cladocera</taxon>
        <taxon>Anomopoda</taxon>
        <taxon>Daphniidae</taxon>
        <taxon>Daphnia</taxon>
        <taxon>Daphnia similis group</taxon>
    </lineage>
</organism>
<name>A0AAD5PP65_9CRUS</name>
<evidence type="ECO:0000313" key="2">
    <source>
        <dbReference type="Proteomes" id="UP000820818"/>
    </source>
</evidence>
<proteinExistence type="predicted"/>
<accession>A0AAD5PP65</accession>
<evidence type="ECO:0000313" key="1">
    <source>
        <dbReference type="EMBL" id="KAI9552628.1"/>
    </source>
</evidence>
<dbReference type="AlphaFoldDB" id="A0AAD5PP65"/>